<evidence type="ECO:0000313" key="3">
    <source>
        <dbReference type="Proteomes" id="UP000651452"/>
    </source>
</evidence>
<dbReference type="EMBL" id="RZGK01000010">
    <property type="protein sequence ID" value="KAF9696010.1"/>
    <property type="molecule type" value="Genomic_DNA"/>
</dbReference>
<evidence type="ECO:0000313" key="2">
    <source>
        <dbReference type="EMBL" id="KAF9696010.1"/>
    </source>
</evidence>
<feature type="region of interest" description="Disordered" evidence="1">
    <location>
        <begin position="1"/>
        <end position="21"/>
    </location>
</feature>
<comment type="caution">
    <text evidence="2">The sequence shown here is derived from an EMBL/GenBank/DDBJ whole genome shotgun (WGS) entry which is preliminary data.</text>
</comment>
<reference evidence="2" key="1">
    <citation type="submission" date="2018-12" db="EMBL/GenBank/DDBJ databases">
        <authorList>
            <person name="Syme R.A."/>
            <person name="Farfan-Caceres L."/>
            <person name="Lichtenzveig J."/>
        </authorList>
    </citation>
    <scope>NUCLEOTIDE SEQUENCE</scope>
    <source>
        <strain evidence="2">Al4</strain>
    </source>
</reference>
<dbReference type="OrthoDB" id="3796154at2759"/>
<keyword evidence="3" id="KW-1185">Reference proteome</keyword>
<dbReference type="AlphaFoldDB" id="A0A8H7MIL6"/>
<proteinExistence type="predicted"/>
<name>A0A8H7MIL6_9PLEO</name>
<dbReference type="Proteomes" id="UP000651452">
    <property type="component" value="Unassembled WGS sequence"/>
</dbReference>
<evidence type="ECO:0000256" key="1">
    <source>
        <dbReference type="SAM" id="MobiDB-lite"/>
    </source>
</evidence>
<accession>A0A8H7MIL6</accession>
<sequence length="298" mass="32941">MTGRSSHSHASLNPGGGQNEVSTIDEQYGIHFSIHMDKHQIEGGDFEDPQAYSQRHLQYGYNQWNNQLQSSNQQPRLYSTACQSDRNHHDNPQYNGQTEERCPPQYHEQVFQGRGTNPALPTTAAPPYDDTFHSFGYDDQILATGEQFNQSAGPPESANELQGRWNAAQHNTGHDVDAGPDVDQLYDMRIDARVDLVDSPGRSTTNGRRYEPAADEQAGIPISTVLGRIIGWHAKLAHAFGQVRTDHRPNGVSSALASPIDPALSHDHTATVPAQVCNVFPATQQRPNLQTEYVKPLA</sequence>
<feature type="compositionally biased region" description="Polar residues" evidence="1">
    <location>
        <begin position="1"/>
        <end position="11"/>
    </location>
</feature>
<reference evidence="2" key="2">
    <citation type="submission" date="2020-09" db="EMBL/GenBank/DDBJ databases">
        <title>Reference genome assembly for Australian Ascochyta lentis isolate Al4.</title>
        <authorList>
            <person name="Lee R.C."/>
            <person name="Farfan-Caceres L.M."/>
            <person name="Debler J.W."/>
            <person name="Williams A.H."/>
            <person name="Henares B.M."/>
        </authorList>
    </citation>
    <scope>NUCLEOTIDE SEQUENCE</scope>
    <source>
        <strain evidence="2">Al4</strain>
    </source>
</reference>
<organism evidence="2 3">
    <name type="scientific">Ascochyta lentis</name>
    <dbReference type="NCBI Taxonomy" id="205686"/>
    <lineage>
        <taxon>Eukaryota</taxon>
        <taxon>Fungi</taxon>
        <taxon>Dikarya</taxon>
        <taxon>Ascomycota</taxon>
        <taxon>Pezizomycotina</taxon>
        <taxon>Dothideomycetes</taxon>
        <taxon>Pleosporomycetidae</taxon>
        <taxon>Pleosporales</taxon>
        <taxon>Pleosporineae</taxon>
        <taxon>Didymellaceae</taxon>
        <taxon>Ascochyta</taxon>
    </lineage>
</organism>
<protein>
    <submittedName>
        <fullName evidence="2">Uncharacterized protein</fullName>
    </submittedName>
</protein>
<gene>
    <name evidence="2" type="ORF">EKO04_005828</name>
</gene>